<dbReference type="STRING" id="760011.Spico_1143"/>
<dbReference type="KEGG" id="scc:Spico_1143"/>
<proteinExistence type="predicted"/>
<dbReference type="EMBL" id="CP002659">
    <property type="protein sequence ID" value="AEC02360.1"/>
    <property type="molecule type" value="Genomic_DNA"/>
</dbReference>
<reference evidence="2" key="1">
    <citation type="submission" date="2011-04" db="EMBL/GenBank/DDBJ databases">
        <title>The complete genome of Spirochaeta coccoides DSM 17374.</title>
        <authorList>
            <person name="Lucas S."/>
            <person name="Copeland A."/>
            <person name="Lapidus A."/>
            <person name="Bruce D."/>
            <person name="Goodwin L."/>
            <person name="Pitluck S."/>
            <person name="Peters L."/>
            <person name="Kyrpides N."/>
            <person name="Mavromatis K."/>
            <person name="Pagani I."/>
            <person name="Ivanova N."/>
            <person name="Ovchinnikova G."/>
            <person name="Lu M."/>
            <person name="Detter J.C."/>
            <person name="Tapia R."/>
            <person name="Han C."/>
            <person name="Land M."/>
            <person name="Hauser L."/>
            <person name="Markowitz V."/>
            <person name="Cheng J.-F."/>
            <person name="Hugenholtz P."/>
            <person name="Woyke T."/>
            <person name="Wu D."/>
            <person name="Spring S."/>
            <person name="Schroeder M."/>
            <person name="Brambilla E."/>
            <person name="Klenk H.-P."/>
            <person name="Eisen J.A."/>
        </authorList>
    </citation>
    <scope>NUCLEOTIDE SEQUENCE [LARGE SCALE GENOMIC DNA]</scope>
    <source>
        <strain evidence="2">ATCC BAA-1237 / DSM 17374 / SPN1</strain>
    </source>
</reference>
<protein>
    <submittedName>
        <fullName evidence="1">Uncharacterized protein</fullName>
    </submittedName>
</protein>
<evidence type="ECO:0000313" key="1">
    <source>
        <dbReference type="EMBL" id="AEC02360.1"/>
    </source>
</evidence>
<dbReference type="AlphaFoldDB" id="F4GL20"/>
<dbReference type="Proteomes" id="UP000007939">
    <property type="component" value="Chromosome"/>
</dbReference>
<dbReference type="HOGENOM" id="CLU_3066302_0_0_12"/>
<reference evidence="1 2" key="2">
    <citation type="journal article" date="2012" name="Stand. Genomic Sci.">
        <title>Complete genome sequence of the termite hindgut bacterium Spirochaeta coccoides type strain (SPN1(T)), reclassification in the genus Sphaerochaeta as Sphaerochaeta coccoides comb. nov. and emendations of the family Spirochaetaceae and the genus Sphaerochaeta.</title>
        <authorList>
            <person name="Abt B."/>
            <person name="Han C."/>
            <person name="Scheuner C."/>
            <person name="Lu M."/>
            <person name="Lapidus A."/>
            <person name="Nolan M."/>
            <person name="Lucas S."/>
            <person name="Hammon N."/>
            <person name="Deshpande S."/>
            <person name="Cheng J.F."/>
            <person name="Tapia R."/>
            <person name="Goodwin L.A."/>
            <person name="Pitluck S."/>
            <person name="Liolios K."/>
            <person name="Pagani I."/>
            <person name="Ivanova N."/>
            <person name="Mavromatis K."/>
            <person name="Mikhailova N."/>
            <person name="Huntemann M."/>
            <person name="Pati A."/>
            <person name="Chen A."/>
            <person name="Palaniappan K."/>
            <person name="Land M."/>
            <person name="Hauser L."/>
            <person name="Brambilla E.M."/>
            <person name="Rohde M."/>
            <person name="Spring S."/>
            <person name="Gronow S."/>
            <person name="Goker M."/>
            <person name="Woyke T."/>
            <person name="Bristow J."/>
            <person name="Eisen J.A."/>
            <person name="Markowitz V."/>
            <person name="Hugenholtz P."/>
            <person name="Kyrpides N.C."/>
            <person name="Klenk H.P."/>
            <person name="Detter J.C."/>
        </authorList>
    </citation>
    <scope>NUCLEOTIDE SEQUENCE [LARGE SCALE GENOMIC DNA]</scope>
    <source>
        <strain evidence="2">ATCC BAA-1237 / DSM 17374 / SPN1</strain>
    </source>
</reference>
<name>F4GL20_PARC1</name>
<organism evidence="1 2">
    <name type="scientific">Parasphaerochaeta coccoides (strain ATCC BAA-1237 / DSM 17374 / SPN1)</name>
    <name type="common">Sphaerochaeta coccoides</name>
    <dbReference type="NCBI Taxonomy" id="760011"/>
    <lineage>
        <taxon>Bacteria</taxon>
        <taxon>Pseudomonadati</taxon>
        <taxon>Spirochaetota</taxon>
        <taxon>Spirochaetia</taxon>
        <taxon>Spirochaetales</taxon>
        <taxon>Sphaerochaetaceae</taxon>
        <taxon>Parasphaerochaeta</taxon>
    </lineage>
</organism>
<accession>F4GL20</accession>
<sequence>MLLCNVPAEDRRTIFTEIERQKHISASAVEKDWFQFFRLSFLLPYRPSHNFPS</sequence>
<keyword evidence="2" id="KW-1185">Reference proteome</keyword>
<evidence type="ECO:0000313" key="2">
    <source>
        <dbReference type="Proteomes" id="UP000007939"/>
    </source>
</evidence>
<gene>
    <name evidence="1" type="ordered locus">Spico_1143</name>
</gene>